<sequence length="58" mass="6713">ELEDYKLASTYSNRPEDCEPISVYSDRHEEYEPTPTCQNELKVGKTNQANNYKVVSTK</sequence>
<proteinExistence type="predicted"/>
<dbReference type="EMBL" id="CAJVQC010040472">
    <property type="protein sequence ID" value="CAG8770923.1"/>
    <property type="molecule type" value="Genomic_DNA"/>
</dbReference>
<gene>
    <name evidence="1" type="ORF">RPERSI_LOCUS16392</name>
</gene>
<accession>A0ACA9QZQ6</accession>
<evidence type="ECO:0000313" key="2">
    <source>
        <dbReference type="Proteomes" id="UP000789920"/>
    </source>
</evidence>
<protein>
    <submittedName>
        <fullName evidence="1">19433_t:CDS:1</fullName>
    </submittedName>
</protein>
<dbReference type="Proteomes" id="UP000789920">
    <property type="component" value="Unassembled WGS sequence"/>
</dbReference>
<feature type="non-terminal residue" evidence="1">
    <location>
        <position position="1"/>
    </location>
</feature>
<evidence type="ECO:0000313" key="1">
    <source>
        <dbReference type="EMBL" id="CAG8770923.1"/>
    </source>
</evidence>
<organism evidence="1 2">
    <name type="scientific">Racocetra persica</name>
    <dbReference type="NCBI Taxonomy" id="160502"/>
    <lineage>
        <taxon>Eukaryota</taxon>
        <taxon>Fungi</taxon>
        <taxon>Fungi incertae sedis</taxon>
        <taxon>Mucoromycota</taxon>
        <taxon>Glomeromycotina</taxon>
        <taxon>Glomeromycetes</taxon>
        <taxon>Diversisporales</taxon>
        <taxon>Gigasporaceae</taxon>
        <taxon>Racocetra</taxon>
    </lineage>
</organism>
<comment type="caution">
    <text evidence="1">The sequence shown here is derived from an EMBL/GenBank/DDBJ whole genome shotgun (WGS) entry which is preliminary data.</text>
</comment>
<name>A0ACA9QZQ6_9GLOM</name>
<keyword evidence="2" id="KW-1185">Reference proteome</keyword>
<reference evidence="1" key="1">
    <citation type="submission" date="2021-06" db="EMBL/GenBank/DDBJ databases">
        <authorList>
            <person name="Kallberg Y."/>
            <person name="Tangrot J."/>
            <person name="Rosling A."/>
        </authorList>
    </citation>
    <scope>NUCLEOTIDE SEQUENCE</scope>
    <source>
        <strain evidence="1">MA461A</strain>
    </source>
</reference>